<protein>
    <submittedName>
        <fullName evidence="7">Amino acid permease</fullName>
    </submittedName>
</protein>
<dbReference type="EMBL" id="JAFFZW010000004">
    <property type="protein sequence ID" value="MBP0946545.1"/>
    <property type="molecule type" value="Genomic_DNA"/>
</dbReference>
<feature type="transmembrane region" description="Helical" evidence="6">
    <location>
        <begin position="176"/>
        <end position="196"/>
    </location>
</feature>
<feature type="transmembrane region" description="Helical" evidence="6">
    <location>
        <begin position="142"/>
        <end position="164"/>
    </location>
</feature>
<evidence type="ECO:0000256" key="1">
    <source>
        <dbReference type="ARBA" id="ARBA00004141"/>
    </source>
</evidence>
<gene>
    <name evidence="7" type="ORF">JTJ32_14540</name>
</gene>
<reference evidence="7 8" key="1">
    <citation type="journal article" date="2022" name="Syst. Appl. Microbiol.">
        <title>Pseudomonas alliivorans sp. nov., a plant-pathogenic bacterium isolated from onion foliage in Georgia, USA.</title>
        <authorList>
            <person name="Zhao M."/>
            <person name="Tyson C."/>
            <person name="Chen H.C."/>
            <person name="Paudel S."/>
            <person name="Gitaitis R."/>
            <person name="Kvitko B."/>
            <person name="Dutta B."/>
        </authorList>
    </citation>
    <scope>NUCLEOTIDE SEQUENCE [LARGE SCALE GENOMIC DNA]</scope>
    <source>
        <strain evidence="7 8">20GA0068</strain>
    </source>
</reference>
<accession>A0ABS4C860</accession>
<name>A0ABS4C860_9PSED</name>
<proteinExistence type="predicted"/>
<keyword evidence="4 6" id="KW-1133">Transmembrane helix</keyword>
<dbReference type="Proteomes" id="UP000673197">
    <property type="component" value="Unassembled WGS sequence"/>
</dbReference>
<dbReference type="RefSeq" id="WP_210042452.1">
    <property type="nucleotide sequence ID" value="NZ_JAFFZW010000004.1"/>
</dbReference>
<dbReference type="Gene3D" id="1.20.1740.10">
    <property type="entry name" value="Amino acid/polyamine transporter I"/>
    <property type="match status" value="1"/>
</dbReference>
<evidence type="ECO:0000256" key="2">
    <source>
        <dbReference type="ARBA" id="ARBA00022448"/>
    </source>
</evidence>
<keyword evidence="5 6" id="KW-0472">Membrane</keyword>
<evidence type="ECO:0000313" key="7">
    <source>
        <dbReference type="EMBL" id="MBP0946545.1"/>
    </source>
</evidence>
<feature type="transmembrane region" description="Helical" evidence="6">
    <location>
        <begin position="458"/>
        <end position="477"/>
    </location>
</feature>
<feature type="transmembrane region" description="Helical" evidence="6">
    <location>
        <begin position="216"/>
        <end position="236"/>
    </location>
</feature>
<dbReference type="InterPro" id="IPR002293">
    <property type="entry name" value="AA/rel_permease1"/>
</dbReference>
<dbReference type="PANTHER" id="PTHR45649:SF26">
    <property type="entry name" value="OS04G0435100 PROTEIN"/>
    <property type="match status" value="1"/>
</dbReference>
<feature type="transmembrane region" description="Helical" evidence="6">
    <location>
        <begin position="62"/>
        <end position="83"/>
    </location>
</feature>
<dbReference type="Pfam" id="PF13520">
    <property type="entry name" value="AA_permease_2"/>
    <property type="match status" value="1"/>
</dbReference>
<keyword evidence="8" id="KW-1185">Reference proteome</keyword>
<sequence>MPNVSDRSDSEFLESLGYEQKFERSMSLWANLALGFLYLSPLVSVVAILAQGLSTAGPPSMFWILIVGAGQLLVALIFGEIVAQYPIAGGLYQWARRLWNGQYAWLLSWIYLACVIVAIATTAMFGANFVANLFVGTREHPVVAITPGMTAGIAAAMLFVGVLLNLTGTKTLARIAGAGLAAELVGVIGVGLYLLIFERKNSFSVFFDTMGSGHDGAYFSAFIGAALVGIFMVYGFEACGEVAEEVPNPGKQVPRAMILTVVVGCSSAILSFAGYVLAAPNLADIVAGNVLDPVPEILNGTIGFWGTKAFLVIALTSFLACVMGQQASASRLIYSFARDKMFPGAAIFAKLTKVRHAPLWAIVGVNLLSGVLLLFVYLFPGALFRIAGMQMLAGYIAFQMVVFAALRARFKGWKPAGSFSLGAWGWPVNLAALGYGIFACVALATPSSDMSLSVLDRWIALVGVLVVIAVGWLYMVIAKPHRNSTAPEGDAIEMANLMRKNAAQRHISKAGRIDSVSVELVRGGRSVASKA</sequence>
<feature type="transmembrane region" description="Helical" evidence="6">
    <location>
        <begin position="359"/>
        <end position="380"/>
    </location>
</feature>
<comment type="subcellular location">
    <subcellularLocation>
        <location evidence="1">Membrane</location>
        <topology evidence="1">Multi-pass membrane protein</topology>
    </subcellularLocation>
</comment>
<comment type="caution">
    <text evidence="7">The sequence shown here is derived from an EMBL/GenBank/DDBJ whole genome shotgun (WGS) entry which is preliminary data.</text>
</comment>
<evidence type="ECO:0000256" key="4">
    <source>
        <dbReference type="ARBA" id="ARBA00022989"/>
    </source>
</evidence>
<evidence type="ECO:0000256" key="6">
    <source>
        <dbReference type="SAM" id="Phobius"/>
    </source>
</evidence>
<organism evidence="7 8">
    <name type="scientific">Pseudomonas alliivorans</name>
    <dbReference type="NCBI Taxonomy" id="2810613"/>
    <lineage>
        <taxon>Bacteria</taxon>
        <taxon>Pseudomonadati</taxon>
        <taxon>Pseudomonadota</taxon>
        <taxon>Gammaproteobacteria</taxon>
        <taxon>Pseudomonadales</taxon>
        <taxon>Pseudomonadaceae</taxon>
        <taxon>Pseudomonas</taxon>
    </lineage>
</organism>
<evidence type="ECO:0000313" key="8">
    <source>
        <dbReference type="Proteomes" id="UP000673197"/>
    </source>
</evidence>
<keyword evidence="3 6" id="KW-0812">Transmembrane</keyword>
<feature type="transmembrane region" description="Helical" evidence="6">
    <location>
        <begin position="28"/>
        <end position="50"/>
    </location>
</feature>
<evidence type="ECO:0000256" key="3">
    <source>
        <dbReference type="ARBA" id="ARBA00022692"/>
    </source>
</evidence>
<evidence type="ECO:0000256" key="5">
    <source>
        <dbReference type="ARBA" id="ARBA00023136"/>
    </source>
</evidence>
<keyword evidence="2" id="KW-0813">Transport</keyword>
<dbReference type="PANTHER" id="PTHR45649">
    <property type="entry name" value="AMINO-ACID PERMEASE BAT1"/>
    <property type="match status" value="1"/>
</dbReference>
<feature type="transmembrane region" description="Helical" evidence="6">
    <location>
        <begin position="297"/>
        <end position="322"/>
    </location>
</feature>
<feature type="transmembrane region" description="Helical" evidence="6">
    <location>
        <begin position="256"/>
        <end position="277"/>
    </location>
</feature>
<feature type="transmembrane region" description="Helical" evidence="6">
    <location>
        <begin position="104"/>
        <end position="130"/>
    </location>
</feature>
<dbReference type="PIRSF" id="PIRSF006060">
    <property type="entry name" value="AA_transporter"/>
    <property type="match status" value="1"/>
</dbReference>
<feature type="transmembrane region" description="Helical" evidence="6">
    <location>
        <begin position="386"/>
        <end position="406"/>
    </location>
</feature>
<feature type="transmembrane region" description="Helical" evidence="6">
    <location>
        <begin position="426"/>
        <end position="446"/>
    </location>
</feature>